<reference evidence="7 8" key="2">
    <citation type="submission" date="2016-12" db="EMBL/GenBank/DDBJ databases">
        <title>Draft Genome Sequence of Cystobacter ferrugineus Strain Cbfe23.</title>
        <authorList>
            <person name="Akbar S."/>
            <person name="Dowd S.E."/>
            <person name="Stevens D.C."/>
        </authorList>
    </citation>
    <scope>NUCLEOTIDE SEQUENCE [LARGE SCALE GENOMIC DNA]</scope>
    <source>
        <strain evidence="7 8">Cbfe23</strain>
    </source>
</reference>
<dbReference type="PANTHER" id="PTHR30349:SF90">
    <property type="entry name" value="TYROSINE RECOMBINASE XERD"/>
    <property type="match status" value="1"/>
</dbReference>
<dbReference type="Proteomes" id="UP000182229">
    <property type="component" value="Unassembled WGS sequence"/>
</dbReference>
<keyword evidence="8" id="KW-1185">Reference proteome</keyword>
<dbReference type="PROSITE" id="PS51898">
    <property type="entry name" value="TYR_RECOMBINASE"/>
    <property type="match status" value="1"/>
</dbReference>
<evidence type="ECO:0000259" key="6">
    <source>
        <dbReference type="PROSITE" id="PS51900"/>
    </source>
</evidence>
<dbReference type="GO" id="GO:0015074">
    <property type="term" value="P:DNA integration"/>
    <property type="evidence" value="ECO:0007669"/>
    <property type="project" value="UniProtKB-KW"/>
</dbReference>
<evidence type="ECO:0000313" key="7">
    <source>
        <dbReference type="EMBL" id="OJH37940.1"/>
    </source>
</evidence>
<dbReference type="GO" id="GO:0006310">
    <property type="term" value="P:DNA recombination"/>
    <property type="evidence" value="ECO:0007669"/>
    <property type="project" value="UniProtKB-KW"/>
</dbReference>
<dbReference type="PROSITE" id="PS51900">
    <property type="entry name" value="CB"/>
    <property type="match status" value="1"/>
</dbReference>
<dbReference type="PANTHER" id="PTHR30349">
    <property type="entry name" value="PHAGE INTEGRASE-RELATED"/>
    <property type="match status" value="1"/>
</dbReference>
<dbReference type="InterPro" id="IPR013762">
    <property type="entry name" value="Integrase-like_cat_sf"/>
</dbReference>
<feature type="domain" description="Core-binding (CB)" evidence="6">
    <location>
        <begin position="69"/>
        <end position="145"/>
    </location>
</feature>
<dbReference type="Gene3D" id="1.10.443.10">
    <property type="entry name" value="Intergrase catalytic core"/>
    <property type="match status" value="1"/>
</dbReference>
<keyword evidence="2 4" id="KW-0238">DNA-binding</keyword>
<comment type="caution">
    <text evidence="7">The sequence shown here is derived from an EMBL/GenBank/DDBJ whole genome shotgun (WGS) entry which is preliminary data.</text>
</comment>
<dbReference type="GO" id="GO:0003677">
    <property type="term" value="F:DNA binding"/>
    <property type="evidence" value="ECO:0007669"/>
    <property type="project" value="UniProtKB-UniRule"/>
</dbReference>
<dbReference type="STRING" id="83449.BON30_25460"/>
<gene>
    <name evidence="7" type="ORF">BON30_25460</name>
</gene>
<evidence type="ECO:0000259" key="5">
    <source>
        <dbReference type="PROSITE" id="PS51898"/>
    </source>
</evidence>
<dbReference type="AlphaFoldDB" id="A0A1L9B6U4"/>
<evidence type="ECO:0000256" key="3">
    <source>
        <dbReference type="ARBA" id="ARBA00023172"/>
    </source>
</evidence>
<evidence type="ECO:0000256" key="1">
    <source>
        <dbReference type="ARBA" id="ARBA00022908"/>
    </source>
</evidence>
<dbReference type="SUPFAM" id="SSF56349">
    <property type="entry name" value="DNA breaking-rejoining enzymes"/>
    <property type="match status" value="1"/>
</dbReference>
<accession>A0A1L9B6U4</accession>
<organism evidence="7 8">
    <name type="scientific">Cystobacter ferrugineus</name>
    <dbReference type="NCBI Taxonomy" id="83449"/>
    <lineage>
        <taxon>Bacteria</taxon>
        <taxon>Pseudomonadati</taxon>
        <taxon>Myxococcota</taxon>
        <taxon>Myxococcia</taxon>
        <taxon>Myxococcales</taxon>
        <taxon>Cystobacterineae</taxon>
        <taxon>Archangiaceae</taxon>
        <taxon>Cystobacter</taxon>
    </lineage>
</organism>
<protein>
    <recommendedName>
        <fullName evidence="9">Integrase</fullName>
    </recommendedName>
</protein>
<proteinExistence type="predicted"/>
<sequence>MWLLEKMVSGARFSVSLAVSNEEDALAELALFRRDRDAYLAKVKADRSEEVQASTVAGAVPLSGDVGPRLDADSVREFLRHLTQRGRTEGYRRDARTYLSQWAEVLAGRDLSTVSLLELRRALSQWPTARKMRIITLKSFFSWLREEDRLKVAEDPTLSLKVPPAVAEKGRRAKGYSMAQVEKLYAAIGSQTVRDVLCLRAKTGMHDSEIARLASGKGELRVVNDPSGIAGTARFLHKNGRVHILSLDAQALAAAQRLQVRGRAPIRNTVRESIGYASARIGQSPIHPSELRHSFTTWATNEGQVVKATRGGVPLDVVASVLGHQSTRTTKKFYDGTEIPPMITVPLKLHHPQDPAVMQPRLASVSQM</sequence>
<feature type="domain" description="Tyr recombinase" evidence="5">
    <location>
        <begin position="171"/>
        <end position="348"/>
    </location>
</feature>
<evidence type="ECO:0000256" key="4">
    <source>
        <dbReference type="PROSITE-ProRule" id="PRU01248"/>
    </source>
</evidence>
<dbReference type="InterPro" id="IPR002104">
    <property type="entry name" value="Integrase_catalytic"/>
</dbReference>
<evidence type="ECO:0000256" key="2">
    <source>
        <dbReference type="ARBA" id="ARBA00023125"/>
    </source>
</evidence>
<dbReference type="InterPro" id="IPR050090">
    <property type="entry name" value="Tyrosine_recombinase_XerCD"/>
</dbReference>
<dbReference type="InterPro" id="IPR011010">
    <property type="entry name" value="DNA_brk_join_enz"/>
</dbReference>
<evidence type="ECO:0008006" key="9">
    <source>
        <dbReference type="Google" id="ProtNLM"/>
    </source>
</evidence>
<evidence type="ECO:0000313" key="8">
    <source>
        <dbReference type="Proteomes" id="UP000182229"/>
    </source>
</evidence>
<dbReference type="InterPro" id="IPR044068">
    <property type="entry name" value="CB"/>
</dbReference>
<name>A0A1L9B6U4_9BACT</name>
<keyword evidence="3" id="KW-0233">DNA recombination</keyword>
<keyword evidence="1" id="KW-0229">DNA integration</keyword>
<dbReference type="EMBL" id="MPIN01000007">
    <property type="protein sequence ID" value="OJH37940.1"/>
    <property type="molecule type" value="Genomic_DNA"/>
</dbReference>
<reference evidence="8" key="1">
    <citation type="submission" date="2016-11" db="EMBL/GenBank/DDBJ databases">
        <authorList>
            <person name="Shukria A."/>
            <person name="Stevens D.C."/>
        </authorList>
    </citation>
    <scope>NUCLEOTIDE SEQUENCE [LARGE SCALE GENOMIC DNA]</scope>
    <source>
        <strain evidence="8">Cbfe23</strain>
    </source>
</reference>